<evidence type="ECO:0000313" key="3">
    <source>
        <dbReference type="Proteomes" id="UP000070620"/>
    </source>
</evidence>
<gene>
    <name evidence="2" type="ORF">AWW66_03510</name>
</gene>
<reference evidence="2 3" key="1">
    <citation type="submission" date="2016-01" db="EMBL/GenBank/DDBJ databases">
        <title>Whole genome sequence and analysis of Micromonospora rosaria DSM 803, which can produce antibacterial substance rosamicin.</title>
        <authorList>
            <person name="Yang H."/>
            <person name="He X."/>
            <person name="Zhu D."/>
        </authorList>
    </citation>
    <scope>NUCLEOTIDE SEQUENCE [LARGE SCALE GENOMIC DNA]</scope>
    <source>
        <strain evidence="2 3">DSM 803</strain>
    </source>
</reference>
<evidence type="ECO:0000313" key="2">
    <source>
        <dbReference type="EMBL" id="KXK63394.1"/>
    </source>
</evidence>
<organism evidence="2 3">
    <name type="scientific">Micromonospora rosaria</name>
    <dbReference type="NCBI Taxonomy" id="47874"/>
    <lineage>
        <taxon>Bacteria</taxon>
        <taxon>Bacillati</taxon>
        <taxon>Actinomycetota</taxon>
        <taxon>Actinomycetes</taxon>
        <taxon>Micromonosporales</taxon>
        <taxon>Micromonosporaceae</taxon>
        <taxon>Micromonospora</taxon>
    </lineage>
</organism>
<dbReference type="RefSeq" id="WP_067359844.1">
    <property type="nucleotide sequence ID" value="NZ_JBIUBN010000003.1"/>
</dbReference>
<dbReference type="Proteomes" id="UP000070620">
    <property type="component" value="Unassembled WGS sequence"/>
</dbReference>
<comment type="caution">
    <text evidence="2">The sequence shown here is derived from an EMBL/GenBank/DDBJ whole genome shotgun (WGS) entry which is preliminary data.</text>
</comment>
<keyword evidence="3" id="KW-1185">Reference proteome</keyword>
<dbReference type="EMBL" id="LRQV01000006">
    <property type="protein sequence ID" value="KXK63394.1"/>
    <property type="molecule type" value="Genomic_DNA"/>
</dbReference>
<dbReference type="AlphaFoldDB" id="A0A136PYN6"/>
<feature type="region of interest" description="Disordered" evidence="1">
    <location>
        <begin position="101"/>
        <end position="157"/>
    </location>
</feature>
<proteinExistence type="predicted"/>
<evidence type="ECO:0000256" key="1">
    <source>
        <dbReference type="SAM" id="MobiDB-lite"/>
    </source>
</evidence>
<name>A0A136PYN6_9ACTN</name>
<protein>
    <submittedName>
        <fullName evidence="2">Uncharacterized protein</fullName>
    </submittedName>
</protein>
<accession>A0A136PYN6</accession>
<sequence length="157" mass="16259">MIAVLDDAARAWVTMHETAMRKAAAAAIDASNRWRGINAELTEKWKAEGLDDLQIARAKDVNLALADAYGGYTFNAGKAQMHAAVLQGALAARQLMAAGDPTGFGYSREDDQPAPAPVPPGVDGLSITGRPPRRAVTQQGGTGAGVPVPPATRADAA</sequence>